<evidence type="ECO:0000313" key="17">
    <source>
        <dbReference type="Proteomes" id="UP000183766"/>
    </source>
</evidence>
<evidence type="ECO:0000313" key="12">
    <source>
        <dbReference type="EMBL" id="KAB6083803.1"/>
    </source>
</evidence>
<dbReference type="PANTHER" id="PTHR30069:SF29">
    <property type="entry name" value="HEMOGLOBIN AND HEMOGLOBIN-HAPTOGLOBIN-BINDING PROTEIN 1-RELATED"/>
    <property type="match status" value="1"/>
</dbReference>
<organism evidence="12 18">
    <name type="scientific">Bacteroides xylanisolvens</name>
    <dbReference type="NCBI Taxonomy" id="371601"/>
    <lineage>
        <taxon>Bacteria</taxon>
        <taxon>Pseudomonadati</taxon>
        <taxon>Bacteroidota</taxon>
        <taxon>Bacteroidia</taxon>
        <taxon>Bacteroidales</taxon>
        <taxon>Bacteroidaceae</taxon>
        <taxon>Bacteroides</taxon>
    </lineage>
</organism>
<sequence>MQQIYEFIANKQAISRVFMLFLCCLLLSTPTFAQSSNARITIHKKNISVIEALKEVEKQTKLSVGYNESQLKNKPSIDLALEKATLENSLTEILKGTGYTYQLKGKYVIIVPQEQKATETASTKRITGRVLDDSGEPLIGVNVRVEGTSIGTITNIDGNFSLEAPAGSVLSISYVGYTPQTVKVTGQNTYSVQLASDTKLLSEVVVTALGIKREQKALSYNVQQVKSDELTQIKDANFVNSLNGKVAGVTINTSSSGVGGASRVVMRGTKSIEQSSNALYVIDGIPMYNFGGGGDTEFGSKGATEAIADINPEDIESISVLTGAAAAALYGSNAANGAIVITTKKGQVGKLQVGVSSGIEWLNAFKMPEFQDRYGTGSNGKTGNSNIYSWGPKLNSAAQTGYEPDDFFDTGAVYTNSVTLSTGTDKNQTFFSAAAVNSAGMVPNNRYNRYNFTFRNTTSFLNDKMKLDVSASYILQNDRNMTNQGQYSNPLVSAYLFPRGDDFSIVKNFERWDEARKISVQFWPQGEGDLRMQNPYWIAYRNLRLNNKKRYMASAGLSYQILDWLNVAGRVRIDNTHSEYEGKLYASSSNTLTDGSSQGHYTVNNGQYSQTYADVLVNINKRIQDFTIVANIGASYSGVTSKELGYAGPIRETGIPNLFNVYDLDNAKKRATQVGWREATESIFASAEVGWKSMLYLTVTGRNDWASQLTHSPQASFFYPSVGLSAVITEILKLPDWVDYLKVRGSFSSVGNPYPRFLTYPTYSYDANKQDWKSQTNYPIGKLYPERTDSWEVGLDATLFKDFKLSGSFYYANTYNQTFDPRLPVSSGYDKLYVQTGYVRNYGFEAMLSYGHRWGDFGWDSSFTFSANKNEIVELVKDYVHPETGKTYNVDKLELKTDEGRGFGKAKFILKEGGTLGDLYTHADLKRDINGNVLIDDSGNVTAIDNAGDIKLGSVLPKANLAWNNSFSYKGINAGFLLTARLGGIVYSATQAYLDLYGVSETSAAARDAGGVWINGRSRVNPQSFYEVVASQSGLPTYYTYSATNLRLQEAHIGYTVPRRWLGNVCDINVSLVGRNLWMIYCKAPFDPEAVATTNNYYQGIDYFMMPSTRNIGFNIKINF</sequence>
<accession>A0A174FYS9</accession>
<dbReference type="RefSeq" id="WP_055235746.1">
    <property type="nucleotide sequence ID" value="NZ_CAKOCS010000008.1"/>
</dbReference>
<reference evidence="13" key="3">
    <citation type="submission" date="2023-08" db="EMBL/GenBank/DDBJ databases">
        <title>Mucin Metabolism Genes Underlie the Key Renovations of Bacteroides xylanisolvens Genomes in Captive Great Apes.</title>
        <authorList>
            <person name="Nishida A.H."/>
        </authorList>
    </citation>
    <scope>NUCLEOTIDE SEQUENCE</scope>
    <source>
        <strain evidence="13">P19.10B</strain>
    </source>
</reference>
<proteinExistence type="inferred from homology"/>
<dbReference type="GO" id="GO:0015344">
    <property type="term" value="F:siderophore uptake transmembrane transporter activity"/>
    <property type="evidence" value="ECO:0007669"/>
    <property type="project" value="TreeGrafter"/>
</dbReference>
<feature type="domain" description="TonB-dependent receptor plug" evidence="11">
    <location>
        <begin position="216"/>
        <end position="338"/>
    </location>
</feature>
<dbReference type="SUPFAM" id="SSF49464">
    <property type="entry name" value="Carboxypeptidase regulatory domain-like"/>
    <property type="match status" value="1"/>
</dbReference>
<dbReference type="PANTHER" id="PTHR30069">
    <property type="entry name" value="TONB-DEPENDENT OUTER MEMBRANE RECEPTOR"/>
    <property type="match status" value="1"/>
</dbReference>
<dbReference type="Pfam" id="PF07660">
    <property type="entry name" value="STN"/>
    <property type="match status" value="1"/>
</dbReference>
<dbReference type="InterPro" id="IPR012910">
    <property type="entry name" value="Plug_dom"/>
</dbReference>
<comment type="similarity">
    <text evidence="8">Belongs to the TonB-dependent receptor family.</text>
</comment>
<dbReference type="EMBL" id="JAIWWW010000018">
    <property type="protein sequence ID" value="MCA4523239.1"/>
    <property type="molecule type" value="Genomic_DNA"/>
</dbReference>
<dbReference type="NCBIfam" id="TIGR04056">
    <property type="entry name" value="OMP_RagA_SusC"/>
    <property type="match status" value="1"/>
</dbReference>
<dbReference type="InterPro" id="IPR023996">
    <property type="entry name" value="TonB-dep_OMP_SusC/RagA"/>
</dbReference>
<comment type="subcellular location">
    <subcellularLocation>
        <location evidence="1 8">Cell outer membrane</location>
        <topology evidence="1 8">Multi-pass membrane protein</topology>
    </subcellularLocation>
</comment>
<evidence type="ECO:0000256" key="7">
    <source>
        <dbReference type="ARBA" id="ARBA00023237"/>
    </source>
</evidence>
<evidence type="ECO:0000256" key="9">
    <source>
        <dbReference type="SAM" id="SignalP"/>
    </source>
</evidence>
<dbReference type="Proteomes" id="UP001197958">
    <property type="component" value="Unassembled WGS sequence"/>
</dbReference>
<evidence type="ECO:0000313" key="14">
    <source>
        <dbReference type="EMBL" id="SEA69945.1"/>
    </source>
</evidence>
<keyword evidence="4 8" id="KW-0812">Transmembrane</keyword>
<dbReference type="Gene3D" id="3.55.50.30">
    <property type="match status" value="1"/>
</dbReference>
<evidence type="ECO:0000256" key="2">
    <source>
        <dbReference type="ARBA" id="ARBA00022448"/>
    </source>
</evidence>
<evidence type="ECO:0000259" key="10">
    <source>
        <dbReference type="Pfam" id="PF07660"/>
    </source>
</evidence>
<dbReference type="EMBL" id="WDES01000039">
    <property type="protein sequence ID" value="KAB6083803.1"/>
    <property type="molecule type" value="Genomic_DNA"/>
</dbReference>
<dbReference type="SUPFAM" id="SSF56935">
    <property type="entry name" value="Porins"/>
    <property type="match status" value="1"/>
</dbReference>
<dbReference type="InterPro" id="IPR008969">
    <property type="entry name" value="CarboxyPept-like_regulatory"/>
</dbReference>
<gene>
    <name evidence="12" type="ORF">GA574_19280</name>
    <name evidence="13" type="ORF">LDZ35_08455</name>
    <name evidence="14" type="ORF">SAMN04487924_11112</name>
    <name evidence="15" type="ORF">SAMN05216250_10267</name>
</gene>
<dbReference type="PROSITE" id="PS52016">
    <property type="entry name" value="TONB_DEPENDENT_REC_3"/>
    <property type="match status" value="1"/>
</dbReference>
<evidence type="ECO:0000313" key="15">
    <source>
        <dbReference type="EMBL" id="SFM26199.1"/>
    </source>
</evidence>
<evidence type="ECO:0000256" key="6">
    <source>
        <dbReference type="ARBA" id="ARBA00023136"/>
    </source>
</evidence>
<dbReference type="GO" id="GO:0009279">
    <property type="term" value="C:cell outer membrane"/>
    <property type="evidence" value="ECO:0007669"/>
    <property type="project" value="UniProtKB-SubCell"/>
</dbReference>
<keyword evidence="2 8" id="KW-0813">Transport</keyword>
<dbReference type="InterPro" id="IPR023997">
    <property type="entry name" value="TonB-dep_OMP_SusC/RagA_CS"/>
</dbReference>
<reference evidence="16 17" key="1">
    <citation type="submission" date="2016-10" db="EMBL/GenBank/DDBJ databases">
        <authorList>
            <person name="de Groot N.N."/>
        </authorList>
    </citation>
    <scope>NUCLEOTIDE SEQUENCE [LARGE SCALE GENOMIC DNA]</scope>
    <source>
        <strain evidence="15 17">NLAE-zl-C202</strain>
        <strain evidence="14 16">NLAE-zl-G339</strain>
    </source>
</reference>
<feature type="signal peptide" evidence="9">
    <location>
        <begin position="1"/>
        <end position="33"/>
    </location>
</feature>
<name>A0A174FYS9_9BACE</name>
<evidence type="ECO:0000259" key="11">
    <source>
        <dbReference type="Pfam" id="PF07715"/>
    </source>
</evidence>
<evidence type="ECO:0000313" key="16">
    <source>
        <dbReference type="Proteomes" id="UP000183040"/>
    </source>
</evidence>
<keyword evidence="12" id="KW-0675">Receptor</keyword>
<keyword evidence="5 9" id="KW-0732">Signal</keyword>
<evidence type="ECO:0000313" key="13">
    <source>
        <dbReference type="EMBL" id="MCA4523239.1"/>
    </source>
</evidence>
<keyword evidence="7 8" id="KW-0998">Cell outer membrane</keyword>
<dbReference type="FunFam" id="2.60.40.1120:FF:000003">
    <property type="entry name" value="Outer membrane protein Omp121"/>
    <property type="match status" value="1"/>
</dbReference>
<dbReference type="EMBL" id="FOUM01000002">
    <property type="protein sequence ID" value="SFM26199.1"/>
    <property type="molecule type" value="Genomic_DNA"/>
</dbReference>
<dbReference type="Pfam" id="PF13715">
    <property type="entry name" value="CarbopepD_reg_2"/>
    <property type="match status" value="1"/>
</dbReference>
<dbReference type="InterPro" id="IPR037066">
    <property type="entry name" value="Plug_dom_sf"/>
</dbReference>
<evidence type="ECO:0000256" key="3">
    <source>
        <dbReference type="ARBA" id="ARBA00022452"/>
    </source>
</evidence>
<dbReference type="Pfam" id="PF07715">
    <property type="entry name" value="Plug"/>
    <property type="match status" value="1"/>
</dbReference>
<dbReference type="Proteomes" id="UP000183040">
    <property type="component" value="Unassembled WGS sequence"/>
</dbReference>
<keyword evidence="18" id="KW-1185">Reference proteome</keyword>
<keyword evidence="3 8" id="KW-1134">Transmembrane beta strand</keyword>
<evidence type="ECO:0000256" key="1">
    <source>
        <dbReference type="ARBA" id="ARBA00004571"/>
    </source>
</evidence>
<keyword evidence="6 8" id="KW-0472">Membrane</keyword>
<dbReference type="Gene3D" id="2.170.130.10">
    <property type="entry name" value="TonB-dependent receptor, plug domain"/>
    <property type="match status" value="1"/>
</dbReference>
<dbReference type="GO" id="GO:0044718">
    <property type="term" value="P:siderophore transmembrane transport"/>
    <property type="evidence" value="ECO:0007669"/>
    <property type="project" value="TreeGrafter"/>
</dbReference>
<evidence type="ECO:0000256" key="5">
    <source>
        <dbReference type="ARBA" id="ARBA00022729"/>
    </source>
</evidence>
<dbReference type="AlphaFoldDB" id="A0A174FYS9"/>
<dbReference type="EMBL" id="FNRP01000011">
    <property type="protein sequence ID" value="SEA69945.1"/>
    <property type="molecule type" value="Genomic_DNA"/>
</dbReference>
<feature type="domain" description="Secretin/TonB short N-terminal" evidence="10">
    <location>
        <begin position="63"/>
        <end position="113"/>
    </location>
</feature>
<dbReference type="InterPro" id="IPR039426">
    <property type="entry name" value="TonB-dep_rcpt-like"/>
</dbReference>
<dbReference type="Proteomes" id="UP000435059">
    <property type="component" value="Unassembled WGS sequence"/>
</dbReference>
<evidence type="ECO:0000256" key="8">
    <source>
        <dbReference type="PROSITE-ProRule" id="PRU01360"/>
    </source>
</evidence>
<dbReference type="Proteomes" id="UP000183766">
    <property type="component" value="Unassembled WGS sequence"/>
</dbReference>
<dbReference type="Gene3D" id="2.40.170.20">
    <property type="entry name" value="TonB-dependent receptor, beta-barrel domain"/>
    <property type="match status" value="1"/>
</dbReference>
<evidence type="ECO:0000313" key="18">
    <source>
        <dbReference type="Proteomes" id="UP000435059"/>
    </source>
</evidence>
<protein>
    <submittedName>
        <fullName evidence="12">TonB-dependent receptor</fullName>
    </submittedName>
    <submittedName>
        <fullName evidence="14">TonB-linked outer membrane protein, SusC/RagA family</fullName>
    </submittedName>
</protein>
<dbReference type="InterPro" id="IPR036942">
    <property type="entry name" value="Beta-barrel_TonB_sf"/>
</dbReference>
<dbReference type="NCBIfam" id="TIGR04057">
    <property type="entry name" value="SusC_RagA_signa"/>
    <property type="match status" value="1"/>
</dbReference>
<dbReference type="Gene3D" id="2.60.40.1120">
    <property type="entry name" value="Carboxypeptidase-like, regulatory domain"/>
    <property type="match status" value="1"/>
</dbReference>
<feature type="chain" id="PRO_5014251269" evidence="9">
    <location>
        <begin position="34"/>
        <end position="1120"/>
    </location>
</feature>
<dbReference type="InterPro" id="IPR011662">
    <property type="entry name" value="Secretin/TonB_short_N"/>
</dbReference>
<reference evidence="12 18" key="2">
    <citation type="journal article" date="2019" name="Nat. Med.">
        <title>A library of human gut bacterial isolates paired with longitudinal multiomics data enables mechanistic microbiome research.</title>
        <authorList>
            <person name="Poyet M."/>
            <person name="Groussin M."/>
            <person name="Gibbons S.M."/>
            <person name="Avila-Pacheco J."/>
            <person name="Jiang X."/>
            <person name="Kearney S.M."/>
            <person name="Perrotta A.R."/>
            <person name="Berdy B."/>
            <person name="Zhao S."/>
            <person name="Lieberman T.D."/>
            <person name="Swanson P.K."/>
            <person name="Smith M."/>
            <person name="Roesemann S."/>
            <person name="Alexander J.E."/>
            <person name="Rich S.A."/>
            <person name="Livny J."/>
            <person name="Vlamakis H."/>
            <person name="Clish C."/>
            <person name="Bullock K."/>
            <person name="Deik A."/>
            <person name="Scott J."/>
            <person name="Pierce K.A."/>
            <person name="Xavier R.J."/>
            <person name="Alm E.J."/>
        </authorList>
    </citation>
    <scope>NUCLEOTIDE SEQUENCE [LARGE SCALE GENOMIC DNA]</scope>
    <source>
        <strain evidence="12 18">BIOML-A74</strain>
    </source>
</reference>
<evidence type="ECO:0000256" key="4">
    <source>
        <dbReference type="ARBA" id="ARBA00022692"/>
    </source>
</evidence>